<keyword evidence="7 11" id="KW-0030">Aminoacyl-tRNA synthetase</keyword>
<dbReference type="EMBL" id="MHTG01000007">
    <property type="protein sequence ID" value="OHA57739.1"/>
    <property type="molecule type" value="Genomic_DNA"/>
</dbReference>
<dbReference type="InterPro" id="IPR050062">
    <property type="entry name" value="Pro-tRNA_synthetase"/>
</dbReference>
<dbReference type="InterPro" id="IPR045864">
    <property type="entry name" value="aa-tRNA-synth_II/BPL/LPL"/>
</dbReference>
<evidence type="ECO:0000313" key="12">
    <source>
        <dbReference type="Proteomes" id="UP000176494"/>
    </source>
</evidence>
<accession>A0A1G2QC98</accession>
<feature type="domain" description="Aminoacyl-transfer RNA synthetases class-II family profile" evidence="10">
    <location>
        <begin position="38"/>
        <end position="318"/>
    </location>
</feature>
<dbReference type="GO" id="GO:0006433">
    <property type="term" value="P:prolyl-tRNA aminoacylation"/>
    <property type="evidence" value="ECO:0007669"/>
    <property type="project" value="InterPro"/>
</dbReference>
<evidence type="ECO:0000259" key="10">
    <source>
        <dbReference type="PROSITE" id="PS50862"/>
    </source>
</evidence>
<dbReference type="InterPro" id="IPR002316">
    <property type="entry name" value="Pro-tRNA-ligase_IIa"/>
</dbReference>
<dbReference type="GO" id="GO:0004827">
    <property type="term" value="F:proline-tRNA ligase activity"/>
    <property type="evidence" value="ECO:0007669"/>
    <property type="project" value="UniProtKB-EC"/>
</dbReference>
<keyword evidence="3" id="KW-0436">Ligase</keyword>
<dbReference type="Pfam" id="PF03129">
    <property type="entry name" value="HGTP_anticodon"/>
    <property type="match status" value="1"/>
</dbReference>
<dbReference type="CDD" id="cd00861">
    <property type="entry name" value="ProRS_anticodon_short"/>
    <property type="match status" value="1"/>
</dbReference>
<evidence type="ECO:0000256" key="4">
    <source>
        <dbReference type="ARBA" id="ARBA00022741"/>
    </source>
</evidence>
<dbReference type="InterPro" id="IPR006195">
    <property type="entry name" value="aa-tRNA-synth_II"/>
</dbReference>
<evidence type="ECO:0000256" key="3">
    <source>
        <dbReference type="ARBA" id="ARBA00022598"/>
    </source>
</evidence>
<organism evidence="11 12">
    <name type="scientific">Candidatus Vogelbacteria bacterium GWA1_51_14</name>
    <dbReference type="NCBI Taxonomy" id="1802435"/>
    <lineage>
        <taxon>Bacteria</taxon>
        <taxon>Candidatus Vogeliibacteriota</taxon>
    </lineage>
</organism>
<dbReference type="PRINTS" id="PR01046">
    <property type="entry name" value="TRNASYNTHPRO"/>
</dbReference>
<evidence type="ECO:0000256" key="5">
    <source>
        <dbReference type="ARBA" id="ARBA00022840"/>
    </source>
</evidence>
<evidence type="ECO:0000256" key="7">
    <source>
        <dbReference type="ARBA" id="ARBA00023146"/>
    </source>
</evidence>
<evidence type="ECO:0000313" key="11">
    <source>
        <dbReference type="EMBL" id="OHA57739.1"/>
    </source>
</evidence>
<dbReference type="InterPro" id="IPR002314">
    <property type="entry name" value="aa-tRNA-synt_IIb"/>
</dbReference>
<evidence type="ECO:0000256" key="9">
    <source>
        <dbReference type="ARBA" id="ARBA00047671"/>
    </source>
</evidence>
<dbReference type="Gene3D" id="3.30.930.10">
    <property type="entry name" value="Bira Bifunctional Protein, Domain 2"/>
    <property type="match status" value="1"/>
</dbReference>
<dbReference type="AlphaFoldDB" id="A0A1G2QC98"/>
<dbReference type="STRING" id="1802435.A2114_02575"/>
<dbReference type="PANTHER" id="PTHR42753">
    <property type="entry name" value="MITOCHONDRIAL RIBOSOME PROTEIN L39/PROLYL-TRNA LIGASE FAMILY MEMBER"/>
    <property type="match status" value="1"/>
</dbReference>
<keyword evidence="5" id="KW-0067">ATP-binding</keyword>
<dbReference type="Proteomes" id="UP000176494">
    <property type="component" value="Unassembled WGS sequence"/>
</dbReference>
<dbReference type="InterPro" id="IPR044140">
    <property type="entry name" value="ProRS_anticodon_short"/>
</dbReference>
<dbReference type="InterPro" id="IPR004154">
    <property type="entry name" value="Anticodon-bd"/>
</dbReference>
<reference evidence="11 12" key="1">
    <citation type="journal article" date="2016" name="Nat. Commun.">
        <title>Thousands of microbial genomes shed light on interconnected biogeochemical processes in an aquifer system.</title>
        <authorList>
            <person name="Anantharaman K."/>
            <person name="Brown C.T."/>
            <person name="Hug L.A."/>
            <person name="Sharon I."/>
            <person name="Castelle C.J."/>
            <person name="Probst A.J."/>
            <person name="Thomas B.C."/>
            <person name="Singh A."/>
            <person name="Wilkins M.J."/>
            <person name="Karaoz U."/>
            <person name="Brodie E.L."/>
            <person name="Williams K.H."/>
            <person name="Hubbard S.S."/>
            <person name="Banfield J.F."/>
        </authorList>
    </citation>
    <scope>NUCLEOTIDE SEQUENCE [LARGE SCALE GENOMIC DNA]</scope>
</reference>
<proteinExistence type="predicted"/>
<dbReference type="GO" id="GO:0005524">
    <property type="term" value="F:ATP binding"/>
    <property type="evidence" value="ECO:0007669"/>
    <property type="project" value="UniProtKB-KW"/>
</dbReference>
<keyword evidence="6" id="KW-0648">Protein biosynthesis</keyword>
<dbReference type="Gene3D" id="3.40.50.800">
    <property type="entry name" value="Anticodon-binding domain"/>
    <property type="match status" value="1"/>
</dbReference>
<dbReference type="SUPFAM" id="SSF52954">
    <property type="entry name" value="Class II aaRS ABD-related"/>
    <property type="match status" value="1"/>
</dbReference>
<comment type="catalytic activity">
    <reaction evidence="9">
        <text>tRNA(Pro) + L-proline + ATP = L-prolyl-tRNA(Pro) + AMP + diphosphate</text>
        <dbReference type="Rhea" id="RHEA:14305"/>
        <dbReference type="Rhea" id="RHEA-COMP:9700"/>
        <dbReference type="Rhea" id="RHEA-COMP:9702"/>
        <dbReference type="ChEBI" id="CHEBI:30616"/>
        <dbReference type="ChEBI" id="CHEBI:33019"/>
        <dbReference type="ChEBI" id="CHEBI:60039"/>
        <dbReference type="ChEBI" id="CHEBI:78442"/>
        <dbReference type="ChEBI" id="CHEBI:78532"/>
        <dbReference type="ChEBI" id="CHEBI:456215"/>
        <dbReference type="EC" id="6.1.1.15"/>
    </reaction>
</comment>
<evidence type="ECO:0000256" key="2">
    <source>
        <dbReference type="ARBA" id="ARBA00019110"/>
    </source>
</evidence>
<dbReference type="PANTHER" id="PTHR42753:SF2">
    <property type="entry name" value="PROLINE--TRNA LIGASE"/>
    <property type="match status" value="1"/>
</dbReference>
<sequence length="415" mass="47001">MKQSALFTKTRREDPKDEVSKNAKLLVRAGYIHKEMAGVYSYLPLGLRVVEKINQIIREEMNALGGQELAMSKLQEAELWQQTGRWSDDEVDNWFKTKLKTGSELGLGFTHEEPITWMMKDNLQSYRDLPVAVYQIGTKFRNETRAKSGILRGREFLMKDLYSFHVDAADLDKFYDRAAEAYHRIFERVGIGEQTFKTFASGGVFSKFSHEFQTLCEAGEDIIFYNQAKGIAVNKEVYTDEILAELGLTRGELTEGKAIEVGNIFKLGTRFSEALELFYLDEDGKKHPVVMGSYGLGPERLMGTIVETLARETGLIWPAAIAPFKYHLVRLSDEDEAVRQAADSLYQELIRRGAEVLYDDRPLSTGEKLSDAELIGLPIRLIVSKKTVAADRVELTQQATGETKLVTHDELYEAL</sequence>
<dbReference type="PROSITE" id="PS50862">
    <property type="entry name" value="AA_TRNA_LIGASE_II"/>
    <property type="match status" value="1"/>
</dbReference>
<gene>
    <name evidence="11" type="ORF">A2114_02575</name>
</gene>
<dbReference type="EC" id="6.1.1.15" evidence="1"/>
<evidence type="ECO:0000256" key="1">
    <source>
        <dbReference type="ARBA" id="ARBA00012831"/>
    </source>
</evidence>
<dbReference type="InterPro" id="IPR036621">
    <property type="entry name" value="Anticodon-bd_dom_sf"/>
</dbReference>
<protein>
    <recommendedName>
        <fullName evidence="2">Proline--tRNA ligase</fullName>
        <ecNumber evidence="1">6.1.1.15</ecNumber>
    </recommendedName>
    <alternativeName>
        <fullName evidence="8">Prolyl-tRNA synthetase</fullName>
    </alternativeName>
</protein>
<evidence type="ECO:0000256" key="6">
    <source>
        <dbReference type="ARBA" id="ARBA00022917"/>
    </source>
</evidence>
<name>A0A1G2QC98_9BACT</name>
<keyword evidence="4" id="KW-0547">Nucleotide-binding</keyword>
<dbReference type="GO" id="GO:0005829">
    <property type="term" value="C:cytosol"/>
    <property type="evidence" value="ECO:0007669"/>
    <property type="project" value="TreeGrafter"/>
</dbReference>
<dbReference type="SUPFAM" id="SSF55681">
    <property type="entry name" value="Class II aaRS and biotin synthetases"/>
    <property type="match status" value="1"/>
</dbReference>
<evidence type="ECO:0000256" key="8">
    <source>
        <dbReference type="ARBA" id="ARBA00029731"/>
    </source>
</evidence>
<dbReference type="Pfam" id="PF00587">
    <property type="entry name" value="tRNA-synt_2b"/>
    <property type="match status" value="1"/>
</dbReference>
<comment type="caution">
    <text evidence="11">The sequence shown here is derived from an EMBL/GenBank/DDBJ whole genome shotgun (WGS) entry which is preliminary data.</text>
</comment>